<feature type="compositionally biased region" description="Basic and acidic residues" evidence="7">
    <location>
        <begin position="250"/>
        <end position="260"/>
    </location>
</feature>
<proteinExistence type="inferred from homology"/>
<dbReference type="GeneID" id="25029756"/>
<dbReference type="Proteomes" id="UP000016088">
    <property type="component" value="Unassembled WGS sequence"/>
</dbReference>
<dbReference type="GO" id="GO:0006397">
    <property type="term" value="P:mRNA processing"/>
    <property type="evidence" value="ECO:0007669"/>
    <property type="project" value="UniProtKB-KW"/>
</dbReference>
<feature type="compositionally biased region" description="Basic residues" evidence="7">
    <location>
        <begin position="261"/>
        <end position="270"/>
    </location>
</feature>
<keyword evidence="5" id="KW-0508">mRNA splicing</keyword>
<comment type="subcellular location">
    <subcellularLocation>
        <location evidence="1">Nucleus</location>
    </subcellularLocation>
</comment>
<feature type="compositionally biased region" description="Basic and acidic residues" evidence="7">
    <location>
        <begin position="86"/>
        <end position="109"/>
    </location>
</feature>
<feature type="compositionally biased region" description="Low complexity" evidence="7">
    <location>
        <begin position="271"/>
        <end position="280"/>
    </location>
</feature>
<dbReference type="OMA" id="GRSHYDG"/>
<dbReference type="PANTHER" id="PTHR36562:SF5">
    <property type="entry name" value="SERINE_ARGININE REPETITIVE MATRIX 2"/>
    <property type="match status" value="1"/>
</dbReference>
<keyword evidence="6" id="KW-0539">Nucleus</keyword>
<keyword evidence="4" id="KW-0747">Spliceosome</keyword>
<comment type="similarity">
    <text evidence="2">Belongs to the CWC21 family.</text>
</comment>
<evidence type="ECO:0000259" key="8">
    <source>
        <dbReference type="SMART" id="SM01115"/>
    </source>
</evidence>
<name>S9RG17_SCHOY</name>
<dbReference type="RefSeq" id="XP_013018646.1">
    <property type="nucleotide sequence ID" value="XM_013163192.1"/>
</dbReference>
<dbReference type="HOGENOM" id="CLU_950458_0_0_1"/>
<keyword evidence="10" id="KW-1185">Reference proteome</keyword>
<organism evidence="9 10">
    <name type="scientific">Schizosaccharomyces octosporus (strain yFS286)</name>
    <name type="common">Fission yeast</name>
    <name type="synonym">Octosporomyces octosporus</name>
    <dbReference type="NCBI Taxonomy" id="483514"/>
    <lineage>
        <taxon>Eukaryota</taxon>
        <taxon>Fungi</taxon>
        <taxon>Dikarya</taxon>
        <taxon>Ascomycota</taxon>
        <taxon>Taphrinomycotina</taxon>
        <taxon>Schizosaccharomycetes</taxon>
        <taxon>Schizosaccharomycetales</taxon>
        <taxon>Schizosaccharomycetaceae</taxon>
        <taxon>Schizosaccharomyces</taxon>
    </lineage>
</organism>
<dbReference type="GO" id="GO:0005684">
    <property type="term" value="C:U2-type spliceosomal complex"/>
    <property type="evidence" value="ECO:0007669"/>
    <property type="project" value="EnsemblFungi"/>
</dbReference>
<evidence type="ECO:0000256" key="4">
    <source>
        <dbReference type="ARBA" id="ARBA00022728"/>
    </source>
</evidence>
<dbReference type="Pfam" id="PF08312">
    <property type="entry name" value="cwf21"/>
    <property type="match status" value="1"/>
</dbReference>
<evidence type="ECO:0000313" key="10">
    <source>
        <dbReference type="Proteomes" id="UP000016088"/>
    </source>
</evidence>
<evidence type="ECO:0000256" key="3">
    <source>
        <dbReference type="ARBA" id="ARBA00022664"/>
    </source>
</evidence>
<feature type="region of interest" description="Disordered" evidence="7">
    <location>
        <begin position="77"/>
        <end position="113"/>
    </location>
</feature>
<dbReference type="InterPro" id="IPR051372">
    <property type="entry name" value="CWC21"/>
</dbReference>
<evidence type="ECO:0000256" key="2">
    <source>
        <dbReference type="ARBA" id="ARBA00005954"/>
    </source>
</evidence>
<dbReference type="PANTHER" id="PTHR36562">
    <property type="entry name" value="SERINE/ARGININE REPETITIVE MATRIX 2"/>
    <property type="match status" value="1"/>
</dbReference>
<dbReference type="GO" id="GO:0000974">
    <property type="term" value="C:Prp19 complex"/>
    <property type="evidence" value="ECO:0007669"/>
    <property type="project" value="EnsemblFungi"/>
</dbReference>
<evidence type="ECO:0000313" key="9">
    <source>
        <dbReference type="EMBL" id="EPX73014.1"/>
    </source>
</evidence>
<feature type="compositionally biased region" description="Basic and acidic residues" evidence="7">
    <location>
        <begin position="125"/>
        <end position="163"/>
    </location>
</feature>
<dbReference type="InterPro" id="IPR013170">
    <property type="entry name" value="mRNA_splic_Cwf21_dom"/>
</dbReference>
<feature type="compositionally biased region" description="Basic residues" evidence="7">
    <location>
        <begin position="232"/>
        <end position="241"/>
    </location>
</feature>
<dbReference type="OrthoDB" id="10267305at2759"/>
<keyword evidence="3" id="KW-0507">mRNA processing</keyword>
<dbReference type="CDD" id="cd21372">
    <property type="entry name" value="cwf21_CWC21-like"/>
    <property type="match status" value="1"/>
</dbReference>
<feature type="region of interest" description="Disordered" evidence="7">
    <location>
        <begin position="125"/>
        <end position="317"/>
    </location>
</feature>
<evidence type="ECO:0000256" key="1">
    <source>
        <dbReference type="ARBA" id="ARBA00004123"/>
    </source>
</evidence>
<dbReference type="SMART" id="SM01115">
    <property type="entry name" value="cwf21"/>
    <property type="match status" value="1"/>
</dbReference>
<dbReference type="VEuPathDB" id="FungiDB:SOCG_00772"/>
<evidence type="ECO:0000256" key="5">
    <source>
        <dbReference type="ARBA" id="ARBA00023187"/>
    </source>
</evidence>
<dbReference type="GO" id="GO:0008380">
    <property type="term" value="P:RNA splicing"/>
    <property type="evidence" value="ECO:0007669"/>
    <property type="project" value="UniProtKB-KW"/>
</dbReference>
<feature type="compositionally biased region" description="Basic and acidic residues" evidence="7">
    <location>
        <begin position="191"/>
        <end position="226"/>
    </location>
</feature>
<feature type="compositionally biased region" description="Basic and acidic residues" evidence="7">
    <location>
        <begin position="282"/>
        <end position="309"/>
    </location>
</feature>
<evidence type="ECO:0000256" key="6">
    <source>
        <dbReference type="ARBA" id="ARBA00023242"/>
    </source>
</evidence>
<feature type="domain" description="CWF21" evidence="8">
    <location>
        <begin position="56"/>
        <end position="126"/>
    </location>
</feature>
<sequence length="317" mass="38582">MSYNGIGLQTPRGSGTNGYVMRNLSHVKRYNDTGTKKMHEFDEKSLTKRKINPEISKHERRRQIESKVLLFREELLAHTESQQARYPEEEVREREKTEEEEEGEKREETIEPLVQEYREKLWKEAEQEDRYHEKNNFESLMHDEDKPSGSRSRDDYFGNERKNQTYTGRLESRRDISPMSTGRSHNRRHRDSYYRGRDRYSEDVERDYEHERNPRYSERSRRKEYDSYSSYRPRRHAHSRSISRSPSPKSRSDTRDERYYRSRRHAHSRSISRSPSPKSRSYTRDERYYRSRRPSFHDRERSPPERGEVQESDSPIE</sequence>
<evidence type="ECO:0000256" key="7">
    <source>
        <dbReference type="SAM" id="MobiDB-lite"/>
    </source>
</evidence>
<accession>S9RG17</accession>
<protein>
    <submittedName>
        <fullName evidence="9">Complexed with Cdc5 protein Cwf21</fullName>
    </submittedName>
</protein>
<dbReference type="AlphaFoldDB" id="S9RG17"/>
<gene>
    <name evidence="9" type="ORF">SOCG_00772</name>
</gene>
<reference evidence="9 10" key="1">
    <citation type="journal article" date="2011" name="Science">
        <title>Comparative functional genomics of the fission yeasts.</title>
        <authorList>
            <person name="Rhind N."/>
            <person name="Chen Z."/>
            <person name="Yassour M."/>
            <person name="Thompson D.A."/>
            <person name="Haas B.J."/>
            <person name="Habib N."/>
            <person name="Wapinski I."/>
            <person name="Roy S."/>
            <person name="Lin M.F."/>
            <person name="Heiman D.I."/>
            <person name="Young S.K."/>
            <person name="Furuya K."/>
            <person name="Guo Y."/>
            <person name="Pidoux A."/>
            <person name="Chen H.M."/>
            <person name="Robbertse B."/>
            <person name="Goldberg J.M."/>
            <person name="Aoki K."/>
            <person name="Bayne E.H."/>
            <person name="Berlin A.M."/>
            <person name="Desjardins C.A."/>
            <person name="Dobbs E."/>
            <person name="Dukaj L."/>
            <person name="Fan L."/>
            <person name="FitzGerald M.G."/>
            <person name="French C."/>
            <person name="Gujja S."/>
            <person name="Hansen K."/>
            <person name="Keifenheim D."/>
            <person name="Levin J.Z."/>
            <person name="Mosher R.A."/>
            <person name="Mueller C.A."/>
            <person name="Pfiffner J."/>
            <person name="Priest M."/>
            <person name="Russ C."/>
            <person name="Smialowska A."/>
            <person name="Swoboda P."/>
            <person name="Sykes S.M."/>
            <person name="Vaughn M."/>
            <person name="Vengrova S."/>
            <person name="Yoder R."/>
            <person name="Zeng Q."/>
            <person name="Allshire R."/>
            <person name="Baulcombe D."/>
            <person name="Birren B.W."/>
            <person name="Brown W."/>
            <person name="Ekwall K."/>
            <person name="Kellis M."/>
            <person name="Leatherwood J."/>
            <person name="Levin H."/>
            <person name="Margalit H."/>
            <person name="Martienssen R."/>
            <person name="Nieduszynski C.A."/>
            <person name="Spatafora J.W."/>
            <person name="Friedman N."/>
            <person name="Dalgaard J.Z."/>
            <person name="Baumann P."/>
            <person name="Niki H."/>
            <person name="Regev A."/>
            <person name="Nusbaum C."/>
        </authorList>
    </citation>
    <scope>NUCLEOTIDE SEQUENCE [LARGE SCALE GENOMIC DNA]</scope>
    <source>
        <strain evidence="10">yFS286</strain>
    </source>
</reference>
<dbReference type="eggNOG" id="KOG1869">
    <property type="taxonomic scope" value="Eukaryota"/>
</dbReference>
<dbReference type="EMBL" id="KE503207">
    <property type="protein sequence ID" value="EPX73014.1"/>
    <property type="molecule type" value="Genomic_DNA"/>
</dbReference>